<evidence type="ECO:0000259" key="4">
    <source>
        <dbReference type="Pfam" id="PF00264"/>
    </source>
</evidence>
<proteinExistence type="predicted"/>
<evidence type="ECO:0000313" key="6">
    <source>
        <dbReference type="Proteomes" id="UP000002729"/>
    </source>
</evidence>
<dbReference type="OMA" id="WNANARP"/>
<dbReference type="InParanoid" id="F0YBG0"/>
<feature type="region of interest" description="Disordered" evidence="3">
    <location>
        <begin position="805"/>
        <end position="829"/>
    </location>
</feature>
<organism evidence="6">
    <name type="scientific">Aureococcus anophagefferens</name>
    <name type="common">Harmful bloom alga</name>
    <dbReference type="NCBI Taxonomy" id="44056"/>
    <lineage>
        <taxon>Eukaryota</taxon>
        <taxon>Sar</taxon>
        <taxon>Stramenopiles</taxon>
        <taxon>Ochrophyta</taxon>
        <taxon>Pelagophyceae</taxon>
        <taxon>Pelagomonadales</taxon>
        <taxon>Pelagomonadaceae</taxon>
        <taxon>Aureococcus</taxon>
    </lineage>
</organism>
<dbReference type="AlphaFoldDB" id="F0YBG0"/>
<sequence length="845" mass="90888">MAGRPRRWAAAAACAATLAVASLCYAGGGLGAAVSRRFDFGAVLTSALSIEAGGADYATRPGVGYPWLVEGRVVEPWRETTLSARAYDERRDYSWTVTDAAGAAWTASGVEVSRTFTALGQYAAVVAESNSDRRATRTLYCRYVRRDVRDLTDEDREAFFQTFATLASVGAAEGKRTYGDRYRSLDDFVALHLELAADRVDDHMHDGLGFLTTHVALTAFFERGLQAVNPKVTVPYWDYTRDDATFKALYGKHTPLDARFWSLDDLWSDGWYGSAENGFHTVTAGRFAYQRVPRATSDHVANPYGYLRAPWNANARPFVTRVHQLCGADSLTGFGWPSCGTHHNLTFQSTSYYAWAWKASYGAHGPVHAAVGGTFQCKDEYDGLAAVGVLPQDVESLRVMSFVVLKSGWRAGLVEMPAACSSDAPRADCKPKCPLLEDAGRFRNISALEDMWQVLFMGARLSRSYDHDTKVGVLKAVCTTPIAPGDQLEASSPVDVSFWPVHPTLERLYMYKALLGASENATAGFDTTAWANPDGPTQYCHNNGCKGHHPYDVVPFPVHAEANGSNFEARSLTNLELFNVLDPTEHRLPYVYDAFSWDHCEAQGVAAYCAVPIAELGALLATGGVRWCYGDAPCPVGVWERDDLTVAHACPVACGRRGVACGPVCFPKPDSASWAGAHTLQGCGDVDFQIMYGGAERLAGDCCPGLRDAPRCCGQRSFSDAELAEVCEHCPSSCGSCSAAPSYAPTRSDAPTRRPSAAAPTRRPTRAAPTRRPSAADAANSCRWADDGECDEPEFCAVGSDARDCARTAPPTAAPTPSDDVDGGAPPRGGAVAVAAVLLASAVRP</sequence>
<dbReference type="Gene3D" id="1.10.1280.10">
    <property type="entry name" value="Di-copper center containing domain from catechol oxidase"/>
    <property type="match status" value="1"/>
</dbReference>
<dbReference type="Proteomes" id="UP000002729">
    <property type="component" value="Unassembled WGS sequence"/>
</dbReference>
<dbReference type="OrthoDB" id="186092at2759"/>
<dbReference type="GO" id="GO:0046872">
    <property type="term" value="F:metal ion binding"/>
    <property type="evidence" value="ECO:0007669"/>
    <property type="project" value="UniProtKB-KW"/>
</dbReference>
<feature type="compositionally biased region" description="Low complexity" evidence="3">
    <location>
        <begin position="808"/>
        <end position="829"/>
    </location>
</feature>
<name>F0YBG0_AURAN</name>
<dbReference type="InterPro" id="IPR008922">
    <property type="entry name" value="Di-copper_centre_dom_sf"/>
</dbReference>
<dbReference type="GeneID" id="20224999"/>
<dbReference type="SUPFAM" id="SSF48056">
    <property type="entry name" value="Di-copper centre-containing domain"/>
    <property type="match status" value="1"/>
</dbReference>
<reference evidence="5 6" key="1">
    <citation type="journal article" date="2011" name="Proc. Natl. Acad. Sci. U.S.A.">
        <title>Niche of harmful alga Aureococcus anophagefferens revealed through ecogenomics.</title>
        <authorList>
            <person name="Gobler C.J."/>
            <person name="Berry D.L."/>
            <person name="Dyhrman S.T."/>
            <person name="Wilhelm S.W."/>
            <person name="Salamov A."/>
            <person name="Lobanov A.V."/>
            <person name="Zhang Y."/>
            <person name="Collier J.L."/>
            <person name="Wurch L.L."/>
            <person name="Kustka A.B."/>
            <person name="Dill B.D."/>
            <person name="Shah M."/>
            <person name="VerBerkmoes N.C."/>
            <person name="Kuo A."/>
            <person name="Terry A."/>
            <person name="Pangilinan J."/>
            <person name="Lindquist E.A."/>
            <person name="Lucas S."/>
            <person name="Paulsen I.T."/>
            <person name="Hattenrath-Lehmann T.K."/>
            <person name="Talmage S.C."/>
            <person name="Walker E.A."/>
            <person name="Koch F."/>
            <person name="Burson A.M."/>
            <person name="Marcoval M.A."/>
            <person name="Tang Y.Z."/>
            <person name="Lecleir G.R."/>
            <person name="Coyne K.J."/>
            <person name="Berg G.M."/>
            <person name="Bertrand E.M."/>
            <person name="Saito M.A."/>
            <person name="Gladyshev V.N."/>
            <person name="Grigoriev I.V."/>
        </authorList>
    </citation>
    <scope>NUCLEOTIDE SEQUENCE [LARGE SCALE GENOMIC DNA]</scope>
    <source>
        <strain evidence="6">CCMP 1984</strain>
    </source>
</reference>
<protein>
    <recommendedName>
        <fullName evidence="4">Tyrosinase copper-binding domain-containing protein</fullName>
    </recommendedName>
</protein>
<dbReference type="EMBL" id="GL833130">
    <property type="protein sequence ID" value="EGB07698.1"/>
    <property type="molecule type" value="Genomic_DNA"/>
</dbReference>
<dbReference type="KEGG" id="aaf:AURANDRAFT_64780"/>
<dbReference type="InterPro" id="IPR002227">
    <property type="entry name" value="Tyrosinase_Cu-bd"/>
</dbReference>
<dbReference type="Pfam" id="PF00264">
    <property type="entry name" value="Tyrosinase"/>
    <property type="match status" value="1"/>
</dbReference>
<feature type="region of interest" description="Disordered" evidence="3">
    <location>
        <begin position="742"/>
        <end position="779"/>
    </location>
</feature>
<evidence type="ECO:0000256" key="2">
    <source>
        <dbReference type="ARBA" id="ARBA00023008"/>
    </source>
</evidence>
<keyword evidence="2" id="KW-0186">Copper</keyword>
<evidence type="ECO:0000256" key="1">
    <source>
        <dbReference type="ARBA" id="ARBA00022723"/>
    </source>
</evidence>
<dbReference type="PANTHER" id="PTHR11474">
    <property type="entry name" value="TYROSINASE FAMILY MEMBER"/>
    <property type="match status" value="1"/>
</dbReference>
<keyword evidence="6" id="KW-1185">Reference proteome</keyword>
<dbReference type="PANTHER" id="PTHR11474:SF126">
    <property type="entry name" value="TYROSINASE-LIKE PROTEIN TYR-1-RELATED"/>
    <property type="match status" value="1"/>
</dbReference>
<keyword evidence="1" id="KW-0479">Metal-binding</keyword>
<evidence type="ECO:0000256" key="3">
    <source>
        <dbReference type="SAM" id="MobiDB-lite"/>
    </source>
</evidence>
<dbReference type="GO" id="GO:0016491">
    <property type="term" value="F:oxidoreductase activity"/>
    <property type="evidence" value="ECO:0007669"/>
    <property type="project" value="InterPro"/>
</dbReference>
<accession>F0YBG0</accession>
<gene>
    <name evidence="5" type="ORF">AURANDRAFT_64780</name>
</gene>
<dbReference type="InterPro" id="IPR050316">
    <property type="entry name" value="Tyrosinase/Hemocyanin"/>
</dbReference>
<feature type="domain" description="Tyrosinase copper-binding" evidence="4">
    <location>
        <begin position="183"/>
        <end position="376"/>
    </location>
</feature>
<dbReference type="RefSeq" id="XP_009037689.1">
    <property type="nucleotide sequence ID" value="XM_009039441.1"/>
</dbReference>
<evidence type="ECO:0000313" key="5">
    <source>
        <dbReference type="EMBL" id="EGB07698.1"/>
    </source>
</evidence>